<proteinExistence type="inferred from homology"/>
<feature type="domain" description="ABC transporter" evidence="17">
    <location>
        <begin position="445"/>
        <end position="748"/>
    </location>
</feature>
<evidence type="ECO:0000256" key="3">
    <source>
        <dbReference type="ARBA" id="ARBA00022723"/>
    </source>
</evidence>
<evidence type="ECO:0000256" key="15">
    <source>
        <dbReference type="ARBA" id="ARBA00039316"/>
    </source>
</evidence>
<comment type="subcellular location">
    <subcellularLocation>
        <location evidence="1">Cytoplasm</location>
    </subcellularLocation>
</comment>
<evidence type="ECO:0000313" key="18">
    <source>
        <dbReference type="EMBL" id="GGH29242.1"/>
    </source>
</evidence>
<dbReference type="InterPro" id="IPR041552">
    <property type="entry name" value="UvrA_DNA-bd"/>
</dbReference>
<dbReference type="Pfam" id="PF00005">
    <property type="entry name" value="ABC_tran"/>
    <property type="match status" value="1"/>
</dbReference>
<dbReference type="PANTHER" id="PTHR43152">
    <property type="entry name" value="UVRABC SYSTEM PROTEIN A"/>
    <property type="match status" value="1"/>
</dbReference>
<evidence type="ECO:0000256" key="4">
    <source>
        <dbReference type="ARBA" id="ARBA00022737"/>
    </source>
</evidence>
<dbReference type="PROSITE" id="PS50893">
    <property type="entry name" value="ABC_TRANSPORTER_2"/>
    <property type="match status" value="1"/>
</dbReference>
<sequence>MSQQEYIRIRGARENNLKNVSLDIPKRKITIFTGVSGSGKSSIVFDTIGAEAQRQLNETFSMFIRNRLPRISQPEADAIENLSTSIVIDQKRLGGNSRSTMGTITDISAVLRLLFSRLGQPHAGFSNAFSFNDPAGMCPECNGLGKKVEIDLEKFLDPTKSLNEGAILFPLYAVGTWYWKAYTFSGMLDNDKKLEDYSDEEMHTLLYGKGTYESNYNGMVFDTKYEGLVDKFNRLYIQKDSSEISEKTVKKVERFLKMGDCPACKGARLNEKALACRIGGRNIAEMSAMEVSELVTIIQEIHDPISKPMIDTLTERLQHLVDIGLGYLSLDRETGTLSGGESQRIKMVKHLNSSLIDITYIFDEPSIGLHPRDVHRLNELLQKLRDKGNTILVVEHDPDVIRVADYIVDVGPKAGSGGGEIVYSGNYQGLLHAQTLTGQFINRDLKVKPAFREPTGALKIKNAKRHNLKNVSVDIPTGVFTVVTGVAGSGKSSLINGVFLSQHPGAVVIDQSAVGASIRSNPATYTGIMDDIRKLFGKTNKVSPSLFSFNSDGACPECQGLGFIFTDLAFLEPVKTVCETCEGKRFKPEVLEYKVNGKSITEVLDMPVEEALLFFKTKDIVHKLTAMNQVGLNYLTLGQPLSTLSGGECQRIKLAGELHKNGTIYVMDEPTTGLHMSDTGRLLEIIDHLVDQGNSVIVIEHNTEVMKHADWIIDLGPEGGHKGGQVLFEGTPADLLKSKESLTAEYMRGGVAVG</sequence>
<organism evidence="18 19">
    <name type="scientific">Dyadobacter endophyticus</name>
    <dbReference type="NCBI Taxonomy" id="1749036"/>
    <lineage>
        <taxon>Bacteria</taxon>
        <taxon>Pseudomonadati</taxon>
        <taxon>Bacteroidota</taxon>
        <taxon>Cytophagia</taxon>
        <taxon>Cytophagales</taxon>
        <taxon>Spirosomataceae</taxon>
        <taxon>Dyadobacter</taxon>
    </lineage>
</organism>
<keyword evidence="8" id="KW-0863">Zinc-finger</keyword>
<keyword evidence="6" id="KW-0227">DNA damage</keyword>
<dbReference type="RefSeq" id="WP_188930483.1">
    <property type="nucleotide sequence ID" value="NZ_BMIA01000001.1"/>
</dbReference>
<keyword evidence="2" id="KW-0963">Cytoplasm</keyword>
<dbReference type="Pfam" id="PF17755">
    <property type="entry name" value="UvrA_DNA-bind"/>
    <property type="match status" value="1"/>
</dbReference>
<keyword evidence="11" id="KW-0267">Excision nuclease</keyword>
<evidence type="ECO:0000313" key="19">
    <source>
        <dbReference type="Proteomes" id="UP000600214"/>
    </source>
</evidence>
<dbReference type="Gene3D" id="1.20.1580.10">
    <property type="entry name" value="ABC transporter ATPase like domain"/>
    <property type="match status" value="2"/>
</dbReference>
<keyword evidence="9" id="KW-0862">Zinc</keyword>
<dbReference type="CDD" id="cd03270">
    <property type="entry name" value="ABC_UvrA_I"/>
    <property type="match status" value="1"/>
</dbReference>
<keyword evidence="3" id="KW-0479">Metal-binding</keyword>
<evidence type="ECO:0000259" key="17">
    <source>
        <dbReference type="PROSITE" id="PS50893"/>
    </source>
</evidence>
<evidence type="ECO:0000256" key="16">
    <source>
        <dbReference type="ARBA" id="ARBA00042156"/>
    </source>
</evidence>
<dbReference type="InterPro" id="IPR017871">
    <property type="entry name" value="ABC_transporter-like_CS"/>
</dbReference>
<gene>
    <name evidence="18" type="ORF">GCM10007423_16420</name>
</gene>
<evidence type="ECO:0000256" key="1">
    <source>
        <dbReference type="ARBA" id="ARBA00004496"/>
    </source>
</evidence>
<comment type="caution">
    <text evidence="18">The sequence shown here is derived from an EMBL/GenBank/DDBJ whole genome shotgun (WGS) entry which is preliminary data.</text>
</comment>
<keyword evidence="19" id="KW-1185">Reference proteome</keyword>
<evidence type="ECO:0000256" key="9">
    <source>
        <dbReference type="ARBA" id="ARBA00022833"/>
    </source>
</evidence>
<name>A0ABQ1YK66_9BACT</name>
<evidence type="ECO:0000256" key="7">
    <source>
        <dbReference type="ARBA" id="ARBA00022769"/>
    </source>
</evidence>
<dbReference type="Gene3D" id="3.40.50.300">
    <property type="entry name" value="P-loop containing nucleotide triphosphate hydrolases"/>
    <property type="match status" value="2"/>
</dbReference>
<keyword evidence="10" id="KW-0067">ATP-binding</keyword>
<evidence type="ECO:0000256" key="14">
    <source>
        <dbReference type="ARBA" id="ARBA00038000"/>
    </source>
</evidence>
<evidence type="ECO:0000256" key="10">
    <source>
        <dbReference type="ARBA" id="ARBA00022840"/>
    </source>
</evidence>
<evidence type="ECO:0000256" key="11">
    <source>
        <dbReference type="ARBA" id="ARBA00022881"/>
    </source>
</evidence>
<dbReference type="PROSITE" id="PS00211">
    <property type="entry name" value="ABC_TRANSPORTER_1"/>
    <property type="match status" value="1"/>
</dbReference>
<evidence type="ECO:0000256" key="5">
    <source>
        <dbReference type="ARBA" id="ARBA00022741"/>
    </source>
</evidence>
<reference evidence="19" key="1">
    <citation type="journal article" date="2019" name="Int. J. Syst. Evol. Microbiol.">
        <title>The Global Catalogue of Microorganisms (GCM) 10K type strain sequencing project: providing services to taxonomists for standard genome sequencing and annotation.</title>
        <authorList>
            <consortium name="The Broad Institute Genomics Platform"/>
            <consortium name="The Broad Institute Genome Sequencing Center for Infectious Disease"/>
            <person name="Wu L."/>
            <person name="Ma J."/>
        </authorList>
    </citation>
    <scope>NUCLEOTIDE SEQUENCE [LARGE SCALE GENOMIC DNA]</scope>
    <source>
        <strain evidence="19">CGMCC 1.15288</strain>
    </source>
</reference>
<keyword evidence="13" id="KW-0234">DNA repair</keyword>
<dbReference type="EMBL" id="BMIA01000001">
    <property type="protein sequence ID" value="GGH29242.1"/>
    <property type="molecule type" value="Genomic_DNA"/>
</dbReference>
<comment type="similarity">
    <text evidence="14">Belongs to the ABC transporter superfamily. UvrA family.</text>
</comment>
<dbReference type="SUPFAM" id="SSF52540">
    <property type="entry name" value="P-loop containing nucleoside triphosphate hydrolases"/>
    <property type="match status" value="2"/>
</dbReference>
<evidence type="ECO:0000256" key="13">
    <source>
        <dbReference type="ARBA" id="ARBA00023204"/>
    </source>
</evidence>
<accession>A0ABQ1YK66</accession>
<keyword evidence="5" id="KW-0547">Nucleotide-binding</keyword>
<keyword evidence="7" id="KW-0228">DNA excision</keyword>
<evidence type="ECO:0000256" key="8">
    <source>
        <dbReference type="ARBA" id="ARBA00022771"/>
    </source>
</evidence>
<dbReference type="InterPro" id="IPR027417">
    <property type="entry name" value="P-loop_NTPase"/>
</dbReference>
<dbReference type="InterPro" id="IPR003439">
    <property type="entry name" value="ABC_transporter-like_ATP-bd"/>
</dbReference>
<evidence type="ECO:0000256" key="12">
    <source>
        <dbReference type="ARBA" id="ARBA00023125"/>
    </source>
</evidence>
<dbReference type="Proteomes" id="UP000600214">
    <property type="component" value="Unassembled WGS sequence"/>
</dbReference>
<protein>
    <recommendedName>
        <fullName evidence="15">UvrABC system protein A</fullName>
    </recommendedName>
    <alternativeName>
        <fullName evidence="16">Excinuclease ABC subunit A</fullName>
    </alternativeName>
</protein>
<evidence type="ECO:0000256" key="6">
    <source>
        <dbReference type="ARBA" id="ARBA00022763"/>
    </source>
</evidence>
<evidence type="ECO:0000256" key="2">
    <source>
        <dbReference type="ARBA" id="ARBA00022490"/>
    </source>
</evidence>
<keyword evidence="12" id="KW-0238">DNA-binding</keyword>
<keyword evidence="4" id="KW-0677">Repeat</keyword>
<dbReference type="Gene3D" id="1.10.8.280">
    <property type="entry name" value="ABC transporter ATPase domain-like"/>
    <property type="match status" value="1"/>
</dbReference>
<dbReference type="PANTHER" id="PTHR43152:SF3">
    <property type="entry name" value="UVRABC SYSTEM PROTEIN A"/>
    <property type="match status" value="1"/>
</dbReference>